<feature type="transmembrane region" description="Helical" evidence="1">
    <location>
        <begin position="115"/>
        <end position="137"/>
    </location>
</feature>
<feature type="transmembrane region" description="Helical" evidence="1">
    <location>
        <begin position="196"/>
        <end position="213"/>
    </location>
</feature>
<dbReference type="Proteomes" id="UP000230821">
    <property type="component" value="Unassembled WGS sequence"/>
</dbReference>
<evidence type="ECO:0008006" key="4">
    <source>
        <dbReference type="Google" id="ProtNLM"/>
    </source>
</evidence>
<comment type="caution">
    <text evidence="2">The sequence shown here is derived from an EMBL/GenBank/DDBJ whole genome shotgun (WGS) entry which is preliminary data.</text>
</comment>
<dbReference type="InterPro" id="IPR007404">
    <property type="entry name" value="YdjM-like"/>
</dbReference>
<accession>A0A2G6KDN7</accession>
<protein>
    <recommendedName>
        <fullName evidence="4">Metal-dependent hydrolase</fullName>
    </recommendedName>
</protein>
<name>A0A2G6KDN7_9BACT</name>
<dbReference type="Pfam" id="PF04307">
    <property type="entry name" value="YdjM"/>
    <property type="match status" value="1"/>
</dbReference>
<evidence type="ECO:0000313" key="3">
    <source>
        <dbReference type="Proteomes" id="UP000230821"/>
    </source>
</evidence>
<gene>
    <name evidence="2" type="ORF">CSA56_09750</name>
</gene>
<feature type="transmembrane region" description="Helical" evidence="1">
    <location>
        <begin position="85"/>
        <end position="103"/>
    </location>
</feature>
<feature type="transmembrane region" description="Helical" evidence="1">
    <location>
        <begin position="144"/>
        <end position="161"/>
    </location>
</feature>
<evidence type="ECO:0000256" key="1">
    <source>
        <dbReference type="SAM" id="Phobius"/>
    </source>
</evidence>
<reference evidence="2 3" key="1">
    <citation type="submission" date="2017-10" db="EMBL/GenBank/DDBJ databases">
        <title>Novel microbial diversity and functional potential in the marine mammal oral microbiome.</title>
        <authorList>
            <person name="Dudek N.K."/>
            <person name="Sun C.L."/>
            <person name="Burstein D."/>
            <person name="Kantor R.S."/>
            <person name="Aliaga Goltsman D.S."/>
            <person name="Bik E.M."/>
            <person name="Thomas B.C."/>
            <person name="Banfield J.F."/>
            <person name="Relman D.A."/>
        </authorList>
    </citation>
    <scope>NUCLEOTIDE SEQUENCE [LARGE SCALE GENOMIC DNA]</scope>
    <source>
        <strain evidence="2">DOLJORAL78_47_16</strain>
    </source>
</reference>
<organism evidence="2 3">
    <name type="scientific">candidate division KSB3 bacterium</name>
    <dbReference type="NCBI Taxonomy" id="2044937"/>
    <lineage>
        <taxon>Bacteria</taxon>
        <taxon>candidate division KSB3</taxon>
    </lineage>
</organism>
<dbReference type="EMBL" id="PDSK01000094">
    <property type="protein sequence ID" value="PIE33788.1"/>
    <property type="molecule type" value="Genomic_DNA"/>
</dbReference>
<dbReference type="AlphaFoldDB" id="A0A2G6KDN7"/>
<evidence type="ECO:0000313" key="2">
    <source>
        <dbReference type="EMBL" id="PIE33788.1"/>
    </source>
</evidence>
<sequence>MAAFRTHMTVGLIVGYIASAWVVMTQWIVTPFTPFGLFLAVCIGSLLPDIDSDHSKPFSIIFGCLSMIGGSVVFFYFLQHHIISWMYWIAIPPLTALIIRYGLGKLFQKYTVHRGIFHSIPALGIATLATPLVLASFRLASQDVIAISLGVGLGFLSHLILDELYSTIDFEGHRIKPKKSLGTALAFTGPSKKVTLAAYLLLAALIVYNRWLLLDIFGR</sequence>
<keyword evidence="1" id="KW-0472">Membrane</keyword>
<keyword evidence="1" id="KW-1133">Transmembrane helix</keyword>
<keyword evidence="1" id="KW-0812">Transmembrane</keyword>
<proteinExistence type="predicted"/>
<feature type="transmembrane region" description="Helical" evidence="1">
    <location>
        <begin position="58"/>
        <end position="78"/>
    </location>
</feature>
<feature type="transmembrane region" description="Helical" evidence="1">
    <location>
        <begin position="12"/>
        <end position="29"/>
    </location>
</feature>